<protein>
    <recommendedName>
        <fullName evidence="4">Ribose 5-phosphate isomerase B</fullName>
    </recommendedName>
</protein>
<proteinExistence type="inferred from homology"/>
<accession>A0A381VJS1</accession>
<evidence type="ECO:0000256" key="1">
    <source>
        <dbReference type="ARBA" id="ARBA00008754"/>
    </source>
</evidence>
<dbReference type="InterPro" id="IPR036569">
    <property type="entry name" value="RpiB_LacA_LacB_sf"/>
</dbReference>
<comment type="similarity">
    <text evidence="1">Belongs to the LacAB/RpiB family.</text>
</comment>
<dbReference type="SUPFAM" id="SSF89623">
    <property type="entry name" value="Ribose/Galactose isomerase RpiB/AlsB"/>
    <property type="match status" value="1"/>
</dbReference>
<reference evidence="3" key="1">
    <citation type="submission" date="2018-05" db="EMBL/GenBank/DDBJ databases">
        <authorList>
            <person name="Lanie J.A."/>
            <person name="Ng W.-L."/>
            <person name="Kazmierczak K.M."/>
            <person name="Andrzejewski T.M."/>
            <person name="Davidsen T.M."/>
            <person name="Wayne K.J."/>
            <person name="Tettelin H."/>
            <person name="Glass J.I."/>
            <person name="Rusch D."/>
            <person name="Podicherti R."/>
            <person name="Tsui H.-C.T."/>
            <person name="Winkler M.E."/>
        </authorList>
    </citation>
    <scope>NUCLEOTIDE SEQUENCE</scope>
</reference>
<dbReference type="GO" id="GO:0005975">
    <property type="term" value="P:carbohydrate metabolic process"/>
    <property type="evidence" value="ECO:0007669"/>
    <property type="project" value="InterPro"/>
</dbReference>
<dbReference type="GO" id="GO:0016853">
    <property type="term" value="F:isomerase activity"/>
    <property type="evidence" value="ECO:0007669"/>
    <property type="project" value="UniProtKB-KW"/>
</dbReference>
<dbReference type="EMBL" id="UINC01009036">
    <property type="protein sequence ID" value="SVA40595.1"/>
    <property type="molecule type" value="Genomic_DNA"/>
</dbReference>
<dbReference type="InterPro" id="IPR004785">
    <property type="entry name" value="RpiB"/>
</dbReference>
<dbReference type="Pfam" id="PF02502">
    <property type="entry name" value="LacAB_rpiB"/>
    <property type="match status" value="1"/>
</dbReference>
<dbReference type="InterPro" id="IPR003500">
    <property type="entry name" value="RpiB_LacA_LacB"/>
</dbReference>
<dbReference type="PANTHER" id="PTHR43732">
    <property type="entry name" value="RIBOSE 5-PHOSPHATE ISOMERASE-RELATED"/>
    <property type="match status" value="1"/>
</dbReference>
<sequence length="180" mass="20023">MQPKLFQEPLNFNVPFLVQKYRLISISESLMKISLAADHNGFDLKNEISDQLEREGHEVIDVGPHSHDPLDDYPDYAKKLANSVSRGESLRGIMICGSGVGASVASNKVKGIRAAVCHDIYSAHQGVEHDDMNVLCLGSRIVGGEVARELVKAFITAEYTGEERHQRRLDKVLDMEKDFS</sequence>
<dbReference type="InterPro" id="IPR051812">
    <property type="entry name" value="SPI_LacAB/RpiB"/>
</dbReference>
<dbReference type="PIRSF" id="PIRSF005384">
    <property type="entry name" value="RpiB_LacA_B"/>
    <property type="match status" value="1"/>
</dbReference>
<evidence type="ECO:0000256" key="2">
    <source>
        <dbReference type="ARBA" id="ARBA00023235"/>
    </source>
</evidence>
<dbReference type="NCBIfam" id="NF004051">
    <property type="entry name" value="PRK05571.1"/>
    <property type="match status" value="1"/>
</dbReference>
<gene>
    <name evidence="3" type="ORF">METZ01_LOCUS93449</name>
</gene>
<keyword evidence="2" id="KW-0413">Isomerase</keyword>
<dbReference type="Gene3D" id="3.40.1400.10">
    <property type="entry name" value="Sugar-phosphate isomerase, RpiB/LacA/LacB"/>
    <property type="match status" value="1"/>
</dbReference>
<dbReference type="NCBIfam" id="TIGR01120">
    <property type="entry name" value="rpiB"/>
    <property type="match status" value="1"/>
</dbReference>
<organism evidence="3">
    <name type="scientific">marine metagenome</name>
    <dbReference type="NCBI Taxonomy" id="408172"/>
    <lineage>
        <taxon>unclassified sequences</taxon>
        <taxon>metagenomes</taxon>
        <taxon>ecological metagenomes</taxon>
    </lineage>
</organism>
<evidence type="ECO:0008006" key="4">
    <source>
        <dbReference type="Google" id="ProtNLM"/>
    </source>
</evidence>
<dbReference type="PANTHER" id="PTHR43732:SF1">
    <property type="entry name" value="RIBOSE 5-PHOSPHATE ISOMERASE"/>
    <property type="match status" value="1"/>
</dbReference>
<name>A0A381VJS1_9ZZZZ</name>
<evidence type="ECO:0000313" key="3">
    <source>
        <dbReference type="EMBL" id="SVA40595.1"/>
    </source>
</evidence>
<dbReference type="NCBIfam" id="TIGR00689">
    <property type="entry name" value="rpiB_lacA_lacB"/>
    <property type="match status" value="1"/>
</dbReference>
<dbReference type="AlphaFoldDB" id="A0A381VJS1"/>